<protein>
    <submittedName>
        <fullName evidence="1">Uncharacterized protein</fullName>
    </submittedName>
</protein>
<dbReference type="KEGG" id="mha:HF1_05710"/>
<evidence type="ECO:0000313" key="2">
    <source>
        <dbReference type="Proteomes" id="UP000008637"/>
    </source>
</evidence>
<name>E8ZHF8_MYCHL</name>
<reference evidence="1 2" key="1">
    <citation type="journal article" date="2011" name="J. Bacteriol.">
        <title>Complete genome sequence of Mycoplasma haemofelis, a hemotropic mycoplasma.</title>
        <authorList>
            <person name="Barker E.N."/>
            <person name="Helps C.R."/>
            <person name="Peters I.R."/>
            <person name="Darby A.C."/>
            <person name="Radford A.D."/>
            <person name="Tasker S."/>
        </authorList>
    </citation>
    <scope>NUCLEOTIDE SEQUENCE [LARGE SCALE GENOMIC DNA]</scope>
    <source>
        <strain evidence="1 2">Langford 1</strain>
    </source>
</reference>
<proteinExistence type="predicted"/>
<keyword evidence="2" id="KW-1185">Reference proteome</keyword>
<gene>
    <name evidence="1" type="ordered locus">HF1_05710</name>
</gene>
<dbReference type="HOGENOM" id="CLU_154533_0_0_14"/>
<organism evidence="1 2">
    <name type="scientific">Mycoplasma haemofelis (strain Langford 1)</name>
    <name type="common">Haemobartonella felis</name>
    <dbReference type="NCBI Taxonomy" id="941640"/>
    <lineage>
        <taxon>Bacteria</taxon>
        <taxon>Bacillati</taxon>
        <taxon>Mycoplasmatota</taxon>
        <taxon>Mollicutes</taxon>
        <taxon>Mycoplasmataceae</taxon>
        <taxon>Mycoplasma</taxon>
    </lineage>
</organism>
<dbReference type="Proteomes" id="UP000008637">
    <property type="component" value="Chromosome"/>
</dbReference>
<dbReference type="AlphaFoldDB" id="E8ZHF8"/>
<sequence length="133" mass="14457">MNIPVSWLPKVALGGSVCAGTTVGAGGVALTSPKSGHTKSSIKKGCRIHKLMSTDQGTFEKVEEEELEQEILSLQQTNNFSKIKQACDQLKGGDIFIANRNFGGWTYDANEQATATNQLGSKFQTYLKNNKFK</sequence>
<evidence type="ECO:0000313" key="1">
    <source>
        <dbReference type="EMBL" id="CBY92579.1"/>
    </source>
</evidence>
<accession>E8ZHF8</accession>
<dbReference type="EMBL" id="FR773153">
    <property type="protein sequence ID" value="CBY92579.1"/>
    <property type="molecule type" value="Genomic_DNA"/>
</dbReference>